<evidence type="ECO:0000256" key="1">
    <source>
        <dbReference type="SAM" id="MobiDB-lite"/>
    </source>
</evidence>
<organism evidence="2 3">
    <name type="scientific">Streptomyces echinoruber</name>
    <dbReference type="NCBI Taxonomy" id="68898"/>
    <lineage>
        <taxon>Bacteria</taxon>
        <taxon>Bacillati</taxon>
        <taxon>Actinomycetota</taxon>
        <taxon>Actinomycetes</taxon>
        <taxon>Kitasatosporales</taxon>
        <taxon>Streptomycetaceae</taxon>
        <taxon>Streptomyces</taxon>
    </lineage>
</organism>
<gene>
    <name evidence="2" type="ORF">GCM10010389_36160</name>
</gene>
<dbReference type="EMBL" id="BMWH01000014">
    <property type="protein sequence ID" value="GGZ94192.1"/>
    <property type="molecule type" value="Genomic_DNA"/>
</dbReference>
<proteinExistence type="predicted"/>
<dbReference type="Proteomes" id="UP000623010">
    <property type="component" value="Unassembled WGS sequence"/>
</dbReference>
<name>A0A918RCY0_9ACTN</name>
<dbReference type="AlphaFoldDB" id="A0A918RCY0"/>
<keyword evidence="3" id="KW-1185">Reference proteome</keyword>
<reference evidence="2" key="2">
    <citation type="submission" date="2020-09" db="EMBL/GenBank/DDBJ databases">
        <authorList>
            <person name="Sun Q."/>
            <person name="Ohkuma M."/>
        </authorList>
    </citation>
    <scope>NUCLEOTIDE SEQUENCE</scope>
    <source>
        <strain evidence="2">JCM 5016</strain>
    </source>
</reference>
<sequence>MRAPNAFSARARAAFTMRSIRPGGSIRSTRLGPRGNGDSRHPGTHGAQRLAAPGGSGSAPMPRRRASRRGAVGTRPARRCGTRAGAVWGTPHEGFGGGFSGRR</sequence>
<reference evidence="2" key="1">
    <citation type="journal article" date="2014" name="Int. J. Syst. Evol. Microbiol.">
        <title>Complete genome sequence of Corynebacterium casei LMG S-19264T (=DSM 44701T), isolated from a smear-ripened cheese.</title>
        <authorList>
            <consortium name="US DOE Joint Genome Institute (JGI-PGF)"/>
            <person name="Walter F."/>
            <person name="Albersmeier A."/>
            <person name="Kalinowski J."/>
            <person name="Ruckert C."/>
        </authorList>
    </citation>
    <scope>NUCLEOTIDE SEQUENCE</scope>
    <source>
        <strain evidence="2">JCM 5016</strain>
    </source>
</reference>
<accession>A0A918RCY0</accession>
<evidence type="ECO:0000313" key="3">
    <source>
        <dbReference type="Proteomes" id="UP000623010"/>
    </source>
</evidence>
<feature type="region of interest" description="Disordered" evidence="1">
    <location>
        <begin position="15"/>
        <end position="103"/>
    </location>
</feature>
<feature type="compositionally biased region" description="Gly residues" evidence="1">
    <location>
        <begin position="94"/>
        <end position="103"/>
    </location>
</feature>
<evidence type="ECO:0000313" key="2">
    <source>
        <dbReference type="EMBL" id="GGZ94192.1"/>
    </source>
</evidence>
<protein>
    <submittedName>
        <fullName evidence="2">Uncharacterized protein</fullName>
    </submittedName>
</protein>
<comment type="caution">
    <text evidence="2">The sequence shown here is derived from an EMBL/GenBank/DDBJ whole genome shotgun (WGS) entry which is preliminary data.</text>
</comment>